<dbReference type="InterPro" id="IPR029056">
    <property type="entry name" value="Ribokinase-like"/>
</dbReference>
<accession>A0A382SNY7</accession>
<name>A0A382SNY7_9ZZZZ</name>
<reference evidence="2" key="1">
    <citation type="submission" date="2018-05" db="EMBL/GenBank/DDBJ databases">
        <authorList>
            <person name="Lanie J.A."/>
            <person name="Ng W.-L."/>
            <person name="Kazmierczak K.M."/>
            <person name="Andrzejewski T.M."/>
            <person name="Davidsen T.M."/>
            <person name="Wayne K.J."/>
            <person name="Tettelin H."/>
            <person name="Glass J.I."/>
            <person name="Rusch D."/>
            <person name="Podicherti R."/>
            <person name="Tsui H.-C.T."/>
            <person name="Winkler M.E."/>
        </authorList>
    </citation>
    <scope>NUCLEOTIDE SEQUENCE</scope>
</reference>
<feature type="domain" description="Carbohydrate kinase PfkB" evidence="1">
    <location>
        <begin position="16"/>
        <end position="237"/>
    </location>
</feature>
<dbReference type="AlphaFoldDB" id="A0A382SNY7"/>
<dbReference type="Pfam" id="PF00294">
    <property type="entry name" value="PfkB"/>
    <property type="match status" value="1"/>
</dbReference>
<dbReference type="EMBL" id="UINC01130446">
    <property type="protein sequence ID" value="SVD11513.1"/>
    <property type="molecule type" value="Genomic_DNA"/>
</dbReference>
<evidence type="ECO:0000313" key="2">
    <source>
        <dbReference type="EMBL" id="SVD11513.1"/>
    </source>
</evidence>
<dbReference type="InterPro" id="IPR011611">
    <property type="entry name" value="PfkB_dom"/>
</dbReference>
<organism evidence="2">
    <name type="scientific">marine metagenome</name>
    <dbReference type="NCBI Taxonomy" id="408172"/>
    <lineage>
        <taxon>unclassified sequences</taxon>
        <taxon>metagenomes</taxon>
        <taxon>ecological metagenomes</taxon>
    </lineage>
</organism>
<protein>
    <recommendedName>
        <fullName evidence="1">Carbohydrate kinase PfkB domain-containing protein</fullName>
    </recommendedName>
</protein>
<dbReference type="PANTHER" id="PTHR46969:SF1">
    <property type="entry name" value="BIFUNCTIONAL PROTEIN HLDE"/>
    <property type="match status" value="1"/>
</dbReference>
<gene>
    <name evidence="2" type="ORF">METZ01_LOCUS364367</name>
</gene>
<dbReference type="PANTHER" id="PTHR46969">
    <property type="entry name" value="BIFUNCTIONAL PROTEIN HLDE"/>
    <property type="match status" value="1"/>
</dbReference>
<dbReference type="SUPFAM" id="SSF53613">
    <property type="entry name" value="Ribokinase-like"/>
    <property type="match status" value="1"/>
</dbReference>
<proteinExistence type="predicted"/>
<dbReference type="Gene3D" id="3.40.1190.20">
    <property type="match status" value="1"/>
</dbReference>
<sequence length="252" mass="28245">EKKEYEGFIRNNLSKNVRTKFIYKSNSPTIVKKRFVDNITKNKTLGVYSINDESLISSDEKKFSNIVLNEIKKHDMILIADYGHGLISKSLAVKLSRFSPYTALNVQMNAANSGSHSFSKYKKADCVIINEGELRHELRSREGSLEKLMKLLSKNLKSRNIVVTRGENGVVLYNNKKRKFFSCPAFASKVVDKIGSGDAMLALLSISLRSGYDEKFSLFLGSLAAAQSVESIGNSQPINLKKMQKTIQHAIK</sequence>
<feature type="non-terminal residue" evidence="2">
    <location>
        <position position="1"/>
    </location>
</feature>
<dbReference type="GO" id="GO:0033786">
    <property type="term" value="F:heptose-1-phosphate adenylyltransferase activity"/>
    <property type="evidence" value="ECO:0007669"/>
    <property type="project" value="TreeGrafter"/>
</dbReference>
<evidence type="ECO:0000259" key="1">
    <source>
        <dbReference type="Pfam" id="PF00294"/>
    </source>
</evidence>
<dbReference type="GO" id="GO:0005829">
    <property type="term" value="C:cytosol"/>
    <property type="evidence" value="ECO:0007669"/>
    <property type="project" value="TreeGrafter"/>
</dbReference>
<dbReference type="GO" id="GO:0033785">
    <property type="term" value="F:heptose 7-phosphate kinase activity"/>
    <property type="evidence" value="ECO:0007669"/>
    <property type="project" value="TreeGrafter"/>
</dbReference>